<dbReference type="Proteomes" id="UP000199469">
    <property type="component" value="Unassembled WGS sequence"/>
</dbReference>
<evidence type="ECO:0000313" key="2">
    <source>
        <dbReference type="Proteomes" id="UP000199469"/>
    </source>
</evidence>
<name>A0A1I0Q0K6_9FLAO</name>
<reference evidence="2" key="1">
    <citation type="submission" date="2016-10" db="EMBL/GenBank/DDBJ databases">
        <authorList>
            <person name="Varghese N."/>
            <person name="Submissions S."/>
        </authorList>
    </citation>
    <scope>NUCLEOTIDE SEQUENCE [LARGE SCALE GENOMIC DNA]</scope>
    <source>
        <strain evidence="2">DSM 17724</strain>
    </source>
</reference>
<accession>A0A1I0Q0K6</accession>
<evidence type="ECO:0000313" key="1">
    <source>
        <dbReference type="EMBL" id="SEW20305.1"/>
    </source>
</evidence>
<keyword evidence="2" id="KW-1185">Reference proteome</keyword>
<proteinExistence type="predicted"/>
<dbReference type="AlphaFoldDB" id="A0A1I0Q0K6"/>
<dbReference type="EMBL" id="FOIU01000001">
    <property type="protein sequence ID" value="SEW20305.1"/>
    <property type="molecule type" value="Genomic_DNA"/>
</dbReference>
<dbReference type="STRING" id="356305.SAMN05421841_1565"/>
<organism evidence="1 2">
    <name type="scientific">Chryseobacterium wanjuense</name>
    <dbReference type="NCBI Taxonomy" id="356305"/>
    <lineage>
        <taxon>Bacteria</taxon>
        <taxon>Pseudomonadati</taxon>
        <taxon>Bacteroidota</taxon>
        <taxon>Flavobacteriia</taxon>
        <taxon>Flavobacteriales</taxon>
        <taxon>Weeksellaceae</taxon>
        <taxon>Chryseobacterium group</taxon>
        <taxon>Chryseobacterium</taxon>
    </lineage>
</organism>
<gene>
    <name evidence="1" type="ORF">SAMN05421841_1565</name>
</gene>
<sequence>MKEKIILLGIFCNVFLIHAQIGINTSQPTGIFHVNGANSSLDINPDNDVVISQPDGNLALGHTNPTVKLDIKTAGTQASPIFGFKLWDGNQADNKVLYSDANGVGTWKELSLFTGQNIVGTFSWLNNTAIGNTNWNRIASLTIPPGTHMIYLKIHILNNANSGFVRTYVGTKNIGTNNSNPQDTPILGSTNFQPLMGRDFEITQAFVYTNGTNSNITLYYVFQSDSTSISRSVYTFNNAATFNGVNLIENYFFSTPVN</sequence>
<protein>
    <submittedName>
        <fullName evidence="1">Uncharacterized protein</fullName>
    </submittedName>
</protein>